<organism evidence="1 3">
    <name type="scientific">Peronospora effusa</name>
    <dbReference type="NCBI Taxonomy" id="542832"/>
    <lineage>
        <taxon>Eukaryota</taxon>
        <taxon>Sar</taxon>
        <taxon>Stramenopiles</taxon>
        <taxon>Oomycota</taxon>
        <taxon>Peronosporomycetes</taxon>
        <taxon>Peronosporales</taxon>
        <taxon>Peronosporaceae</taxon>
        <taxon>Peronospora</taxon>
    </lineage>
</organism>
<evidence type="ECO:0000313" key="2">
    <source>
        <dbReference type="EMBL" id="RQM18890.1"/>
    </source>
</evidence>
<proteinExistence type="predicted"/>
<dbReference type="EMBL" id="QLLG01000849">
    <property type="protein sequence ID" value="RMX61945.1"/>
    <property type="molecule type" value="Genomic_DNA"/>
</dbReference>
<dbReference type="AlphaFoldDB" id="A0A3M6V6J5"/>
<accession>A0A3M6V6J5</accession>
<dbReference type="VEuPathDB" id="FungiDB:DD237_007603"/>
<dbReference type="Proteomes" id="UP000286097">
    <property type="component" value="Unassembled WGS sequence"/>
</dbReference>
<evidence type="ECO:0000313" key="1">
    <source>
        <dbReference type="EMBL" id="RMX61945.1"/>
    </source>
</evidence>
<dbReference type="EMBL" id="QKXF01000002">
    <property type="protein sequence ID" value="RQM18890.1"/>
    <property type="molecule type" value="Genomic_DNA"/>
</dbReference>
<dbReference type="Proteomes" id="UP000282087">
    <property type="component" value="Unassembled WGS sequence"/>
</dbReference>
<evidence type="ECO:0000313" key="3">
    <source>
        <dbReference type="Proteomes" id="UP000282087"/>
    </source>
</evidence>
<dbReference type="STRING" id="542832.A0A3M6V6J5"/>
<sequence>MPLWLITSIFRIVTGRPDALIIPISALFKYNVDVVCTRTCCRYIFNPKQDSFPRKPKPIVIRSFDMKKAGEDVENVKVTLKELDSR</sequence>
<reference evidence="3 4" key="1">
    <citation type="submission" date="2018-06" db="EMBL/GenBank/DDBJ databases">
        <title>Comparative genomics of downy mildews reveals potential adaptations to biotrophy.</title>
        <authorList>
            <person name="Fletcher K."/>
            <person name="Klosterman S.J."/>
            <person name="Derevnina L."/>
            <person name="Martin F."/>
            <person name="Koike S."/>
            <person name="Reyes Chin-Wo S."/>
            <person name="Mou B."/>
            <person name="Michelmore R."/>
        </authorList>
    </citation>
    <scope>NUCLEOTIDE SEQUENCE [LARGE SCALE GENOMIC DNA]</scope>
    <source>
        <strain evidence="2 4">R13</strain>
        <strain evidence="1 3">R14</strain>
    </source>
</reference>
<name>A0A3M6V6J5_9STRA</name>
<comment type="caution">
    <text evidence="1">The sequence shown here is derived from an EMBL/GenBank/DDBJ whole genome shotgun (WGS) entry which is preliminary data.</text>
</comment>
<keyword evidence="3" id="KW-1185">Reference proteome</keyword>
<evidence type="ECO:0000313" key="4">
    <source>
        <dbReference type="Proteomes" id="UP000286097"/>
    </source>
</evidence>
<protein>
    <submittedName>
        <fullName evidence="1">Uncharacterized protein</fullName>
    </submittedName>
</protein>
<gene>
    <name evidence="2" type="ORF">DD237_007603</name>
    <name evidence="1" type="ORF">DD238_008529</name>
</gene>